<reference evidence="2 3" key="1">
    <citation type="submission" date="2018-06" db="EMBL/GenBank/DDBJ databases">
        <authorList>
            <consortium name="Pathogen Informatics"/>
            <person name="Doyle S."/>
        </authorList>
    </citation>
    <scope>NUCLEOTIDE SEQUENCE [LARGE SCALE GENOMIC DNA]</scope>
    <source>
        <strain evidence="2 3">NCTC4824</strain>
    </source>
</reference>
<accession>A0A2X4VWI9</accession>
<dbReference type="EMBL" id="LS483476">
    <property type="protein sequence ID" value="SQI56396.1"/>
    <property type="molecule type" value="Genomic_DNA"/>
</dbReference>
<dbReference type="GO" id="GO:0006935">
    <property type="term" value="P:chemotaxis"/>
    <property type="evidence" value="ECO:0007669"/>
    <property type="project" value="InterPro"/>
</dbReference>
<dbReference type="SMART" id="SM00260">
    <property type="entry name" value="CheW"/>
    <property type="match status" value="1"/>
</dbReference>
<dbReference type="PROSITE" id="PS50851">
    <property type="entry name" value="CHEW"/>
    <property type="match status" value="1"/>
</dbReference>
<dbReference type="InterPro" id="IPR036061">
    <property type="entry name" value="CheW-like_dom_sf"/>
</dbReference>
<dbReference type="SUPFAM" id="SSF50341">
    <property type="entry name" value="CheW-like"/>
    <property type="match status" value="1"/>
</dbReference>
<dbReference type="GO" id="GO:0007165">
    <property type="term" value="P:signal transduction"/>
    <property type="evidence" value="ECO:0007669"/>
    <property type="project" value="InterPro"/>
</dbReference>
<dbReference type="PANTHER" id="PTHR22617:SF23">
    <property type="entry name" value="CHEMOTAXIS PROTEIN CHEW"/>
    <property type="match status" value="1"/>
</dbReference>
<keyword evidence="3" id="KW-1185">Reference proteome</keyword>
<organism evidence="2 3">
    <name type="scientific">Lederbergia lenta</name>
    <name type="common">Bacillus lentus</name>
    <dbReference type="NCBI Taxonomy" id="1467"/>
    <lineage>
        <taxon>Bacteria</taxon>
        <taxon>Bacillati</taxon>
        <taxon>Bacillota</taxon>
        <taxon>Bacilli</taxon>
        <taxon>Bacillales</taxon>
        <taxon>Bacillaceae</taxon>
        <taxon>Lederbergia</taxon>
    </lineage>
</organism>
<evidence type="ECO:0000313" key="2">
    <source>
        <dbReference type="EMBL" id="SQI56396.1"/>
    </source>
</evidence>
<dbReference type="Proteomes" id="UP000249134">
    <property type="component" value="Chromosome 1"/>
</dbReference>
<dbReference type="PANTHER" id="PTHR22617">
    <property type="entry name" value="CHEMOTAXIS SENSOR HISTIDINE KINASE-RELATED"/>
    <property type="match status" value="1"/>
</dbReference>
<dbReference type="InterPro" id="IPR002545">
    <property type="entry name" value="CheW-lke_dom"/>
</dbReference>
<dbReference type="Gene3D" id="2.30.30.40">
    <property type="entry name" value="SH3 Domains"/>
    <property type="match status" value="1"/>
</dbReference>
<name>A0A2X4VWI9_LEDLE</name>
<dbReference type="AlphaFoldDB" id="A0A2X4VWI9"/>
<protein>
    <submittedName>
        <fullName evidence="2">CheW protein</fullName>
    </submittedName>
</protein>
<dbReference type="RefSeq" id="WP_082788584.1">
    <property type="nucleotide sequence ID" value="NZ_CBCSGM010000001.1"/>
</dbReference>
<dbReference type="KEGG" id="blen:NCTC4824_01790"/>
<dbReference type="Pfam" id="PF01584">
    <property type="entry name" value="CheW"/>
    <property type="match status" value="1"/>
</dbReference>
<dbReference type="InterPro" id="IPR039315">
    <property type="entry name" value="CheW"/>
</dbReference>
<sequence length="156" mass="17848">MSEKVVVFHAGHEEYAIPIPYVISIEKVEYINPVPHLPVYMRGITKSRDTLIPVLDLGHILYHSHTVIDDEVRMIVIYTKEFSFGLLVKEAKEIIEIPMEAQKQVGLVAYKKTKYFSSIANMGDRLITMIDPVAMLEVSEGVKEIKDYLIEQKQEA</sequence>
<proteinExistence type="predicted"/>
<evidence type="ECO:0000259" key="1">
    <source>
        <dbReference type="PROSITE" id="PS50851"/>
    </source>
</evidence>
<gene>
    <name evidence="2" type="primary">cheW_1</name>
    <name evidence="2" type="ORF">NCTC4824_01790</name>
</gene>
<evidence type="ECO:0000313" key="3">
    <source>
        <dbReference type="Proteomes" id="UP000249134"/>
    </source>
</evidence>
<dbReference type="Gene3D" id="2.40.50.180">
    <property type="entry name" value="CheA-289, Domain 4"/>
    <property type="match status" value="1"/>
</dbReference>
<feature type="domain" description="CheW-like" evidence="1">
    <location>
        <begin position="2"/>
        <end position="141"/>
    </location>
</feature>
<dbReference type="STRING" id="1348624.GCA_001591545_00867"/>
<dbReference type="GO" id="GO:0005829">
    <property type="term" value="C:cytosol"/>
    <property type="evidence" value="ECO:0007669"/>
    <property type="project" value="TreeGrafter"/>
</dbReference>